<dbReference type="Gene3D" id="3.30.460.10">
    <property type="entry name" value="Beta Polymerase, domain 2"/>
    <property type="match status" value="1"/>
</dbReference>
<evidence type="ECO:0000313" key="3">
    <source>
        <dbReference type="Proteomes" id="UP000095447"/>
    </source>
</evidence>
<dbReference type="EMBL" id="CYZA01000024">
    <property type="protein sequence ID" value="CUO46168.1"/>
    <property type="molecule type" value="Genomic_DNA"/>
</dbReference>
<dbReference type="GO" id="GO:0016779">
    <property type="term" value="F:nucleotidyltransferase activity"/>
    <property type="evidence" value="ECO:0007669"/>
    <property type="project" value="InterPro"/>
</dbReference>
<dbReference type="PANTHER" id="PTHR33933">
    <property type="entry name" value="NUCLEOTIDYLTRANSFERASE"/>
    <property type="match status" value="1"/>
</dbReference>
<dbReference type="CDD" id="cd05403">
    <property type="entry name" value="NT_KNTase_like"/>
    <property type="match status" value="1"/>
</dbReference>
<dbReference type="InterPro" id="IPR052548">
    <property type="entry name" value="Type_VII_TA_antitoxin"/>
</dbReference>
<dbReference type="RefSeq" id="WP_055054137.1">
    <property type="nucleotide sequence ID" value="NZ_CYZA01000024.1"/>
</dbReference>
<dbReference type="PANTHER" id="PTHR33933:SF1">
    <property type="entry name" value="PROTEIN ADENYLYLTRANSFERASE MNTA-RELATED"/>
    <property type="match status" value="1"/>
</dbReference>
<proteinExistence type="predicted"/>
<feature type="domain" description="Polymerase nucleotidyl transferase" evidence="1">
    <location>
        <begin position="9"/>
        <end position="66"/>
    </location>
</feature>
<evidence type="ECO:0000259" key="1">
    <source>
        <dbReference type="Pfam" id="PF01909"/>
    </source>
</evidence>
<gene>
    <name evidence="2" type="ORF">ERS852395_03112</name>
</gene>
<dbReference type="Proteomes" id="UP000095447">
    <property type="component" value="Unassembled WGS sequence"/>
</dbReference>
<keyword evidence="2" id="KW-0808">Transferase</keyword>
<dbReference type="SUPFAM" id="SSF81301">
    <property type="entry name" value="Nucleotidyltransferase"/>
    <property type="match status" value="1"/>
</dbReference>
<organism evidence="2 3">
    <name type="scientific">Blautia obeum</name>
    <dbReference type="NCBI Taxonomy" id="40520"/>
    <lineage>
        <taxon>Bacteria</taxon>
        <taxon>Bacillati</taxon>
        <taxon>Bacillota</taxon>
        <taxon>Clostridia</taxon>
        <taxon>Lachnospirales</taxon>
        <taxon>Lachnospiraceae</taxon>
        <taxon>Blautia</taxon>
    </lineage>
</organism>
<dbReference type="Pfam" id="PF01909">
    <property type="entry name" value="NTP_transf_2"/>
    <property type="match status" value="1"/>
</dbReference>
<name>A0A174FB28_9FIRM</name>
<sequence length="130" mass="15018">MPKVMQDLIEQYIEAVKKIYGSHVRQIILYGSYARGDFRSDSDVDIMILLDLSDLELKAYRQQLSYMTYDFNMDHDLDIKPIAKSEAHFNKWIVNYPFYANIHREGVVLYGAASAVENAVEVQVAIISKH</sequence>
<dbReference type="InterPro" id="IPR043519">
    <property type="entry name" value="NT_sf"/>
</dbReference>
<dbReference type="AlphaFoldDB" id="A0A174FB28"/>
<evidence type="ECO:0000313" key="2">
    <source>
        <dbReference type="EMBL" id="CUO46168.1"/>
    </source>
</evidence>
<reference evidence="2 3" key="1">
    <citation type="submission" date="2015-09" db="EMBL/GenBank/DDBJ databases">
        <authorList>
            <consortium name="Pathogen Informatics"/>
        </authorList>
    </citation>
    <scope>NUCLEOTIDE SEQUENCE [LARGE SCALE GENOMIC DNA]</scope>
    <source>
        <strain evidence="2 3">2789STDY5608838</strain>
    </source>
</reference>
<protein>
    <submittedName>
        <fullName evidence="2">Predicted nucleotidyltransferases</fullName>
    </submittedName>
</protein>
<dbReference type="InterPro" id="IPR002934">
    <property type="entry name" value="Polymerase_NTP_transf_dom"/>
</dbReference>
<accession>A0A174FB28</accession>